<comment type="function">
    <text evidence="13">Transfers and isomerizes the ribose moiety from AdoMet to the 7-aminomethyl group of 7-deazaguanine (preQ1-tRNA) to give epoxyqueuosine (oQ-tRNA).</text>
</comment>
<evidence type="ECO:0000256" key="9">
    <source>
        <dbReference type="ARBA" id="ARBA00061210"/>
    </source>
</evidence>
<dbReference type="HAMAP" id="MF_00113">
    <property type="entry name" value="QueA"/>
    <property type="match status" value="1"/>
</dbReference>
<comment type="subunit">
    <text evidence="3 13">Monomer.</text>
</comment>
<organism evidence="14 15">
    <name type="scientific">Aquisalimonas asiatica</name>
    <dbReference type="NCBI Taxonomy" id="406100"/>
    <lineage>
        <taxon>Bacteria</taxon>
        <taxon>Pseudomonadati</taxon>
        <taxon>Pseudomonadota</taxon>
        <taxon>Gammaproteobacteria</taxon>
        <taxon>Chromatiales</taxon>
        <taxon>Ectothiorhodospiraceae</taxon>
        <taxon>Aquisalimonas</taxon>
    </lineage>
</organism>
<dbReference type="GO" id="GO:0005737">
    <property type="term" value="C:cytoplasm"/>
    <property type="evidence" value="ECO:0007669"/>
    <property type="project" value="UniProtKB-SubCell"/>
</dbReference>
<dbReference type="OrthoDB" id="9805933at2"/>
<dbReference type="EC" id="2.4.99.17" evidence="10 13"/>
<keyword evidence="4 13" id="KW-0963">Cytoplasm</keyword>
<dbReference type="RefSeq" id="WP_091638875.1">
    <property type="nucleotide sequence ID" value="NZ_FOEG01000001.1"/>
</dbReference>
<dbReference type="Pfam" id="PF02547">
    <property type="entry name" value="Queuosine_synth"/>
    <property type="match status" value="1"/>
</dbReference>
<dbReference type="GO" id="GO:0008616">
    <property type="term" value="P:tRNA queuosine(34) biosynthetic process"/>
    <property type="evidence" value="ECO:0007669"/>
    <property type="project" value="UniProtKB-UniRule"/>
</dbReference>
<evidence type="ECO:0000256" key="2">
    <source>
        <dbReference type="ARBA" id="ARBA00004691"/>
    </source>
</evidence>
<keyword evidence="7 13" id="KW-0671">Queuosine biosynthesis</keyword>
<dbReference type="PANTHER" id="PTHR30307">
    <property type="entry name" value="S-ADENOSYLMETHIONINE:TRNA RIBOSYLTRANSFERASE-ISOMERASE"/>
    <property type="match status" value="1"/>
</dbReference>
<comment type="subcellular location">
    <subcellularLocation>
        <location evidence="1 13">Cytoplasm</location>
    </subcellularLocation>
</comment>
<evidence type="ECO:0000256" key="8">
    <source>
        <dbReference type="ARBA" id="ARBA00052751"/>
    </source>
</evidence>
<dbReference type="InterPro" id="IPR042119">
    <property type="entry name" value="QueA_dom2"/>
</dbReference>
<evidence type="ECO:0000256" key="11">
    <source>
        <dbReference type="ARBA" id="ARBA00069325"/>
    </source>
</evidence>
<comment type="pathway">
    <text evidence="2 13">tRNA modification; tRNA-queuosine biosynthesis.</text>
</comment>
<dbReference type="EMBL" id="FOEG01000001">
    <property type="protein sequence ID" value="SEO42600.1"/>
    <property type="molecule type" value="Genomic_DNA"/>
</dbReference>
<evidence type="ECO:0000313" key="15">
    <source>
        <dbReference type="Proteomes" id="UP000199657"/>
    </source>
</evidence>
<comment type="catalytic activity">
    <reaction evidence="8 13">
        <text>7-aminomethyl-7-carbaguanosine(34) in tRNA + S-adenosyl-L-methionine = epoxyqueuosine(34) in tRNA + adenine + L-methionine + 2 H(+)</text>
        <dbReference type="Rhea" id="RHEA:32155"/>
        <dbReference type="Rhea" id="RHEA-COMP:10342"/>
        <dbReference type="Rhea" id="RHEA-COMP:18582"/>
        <dbReference type="ChEBI" id="CHEBI:15378"/>
        <dbReference type="ChEBI" id="CHEBI:16708"/>
        <dbReference type="ChEBI" id="CHEBI:57844"/>
        <dbReference type="ChEBI" id="CHEBI:59789"/>
        <dbReference type="ChEBI" id="CHEBI:82833"/>
        <dbReference type="ChEBI" id="CHEBI:194443"/>
        <dbReference type="EC" id="2.4.99.17"/>
    </reaction>
</comment>
<dbReference type="UniPathway" id="UPA00392"/>
<dbReference type="Gene3D" id="3.40.1780.10">
    <property type="entry name" value="QueA-like"/>
    <property type="match status" value="1"/>
</dbReference>
<reference evidence="14 15" key="1">
    <citation type="submission" date="2016-10" db="EMBL/GenBank/DDBJ databases">
        <authorList>
            <person name="de Groot N.N."/>
        </authorList>
    </citation>
    <scope>NUCLEOTIDE SEQUENCE [LARGE SCALE GENOMIC DNA]</scope>
    <source>
        <strain evidence="14 15">CGMCC 1.6291</strain>
    </source>
</reference>
<evidence type="ECO:0000256" key="6">
    <source>
        <dbReference type="ARBA" id="ARBA00022691"/>
    </source>
</evidence>
<sequence>MRRRDFHFDLPQELIAERPLERRTDSRLLCLDGATGALADRQFAELESLLRPGDLLVLNDTRVIPARLFGHKASGGRVEVLLERVIGDRRVLAHLRVSRAPAAGARLHLDGGAEAEVEGRDGACFVLAVHGVDDLFAYLDAHGHVPLPPYIQRADEAVDHDRYQTVFAREPGAVAAPTAGLHFDAAMLERLAGAGVEQAQVTLHVGAGTFQPVRAEKVEDHHMHSELLQVPERTCEQVRACRERGGRVVAVGTTVVRALESAARDGELSPFRGETDIFIYPGYRFRVVDALVTNFHLPESSLIMLVSAFAGHRHVMAAYDHAVAQRYRFFSYGDAMFIHPPSAEARA</sequence>
<dbReference type="InterPro" id="IPR003699">
    <property type="entry name" value="QueA"/>
</dbReference>
<evidence type="ECO:0000256" key="12">
    <source>
        <dbReference type="ARBA" id="ARBA00076160"/>
    </source>
</evidence>
<accession>A0A1H8PKX2</accession>
<evidence type="ECO:0000256" key="3">
    <source>
        <dbReference type="ARBA" id="ARBA00011245"/>
    </source>
</evidence>
<dbReference type="FunFam" id="3.40.1780.10:FF:000001">
    <property type="entry name" value="S-adenosylmethionine:tRNA ribosyltransferase-isomerase"/>
    <property type="match status" value="1"/>
</dbReference>
<dbReference type="PANTHER" id="PTHR30307:SF0">
    <property type="entry name" value="S-ADENOSYLMETHIONINE:TRNA RIBOSYLTRANSFERASE-ISOMERASE"/>
    <property type="match status" value="1"/>
</dbReference>
<dbReference type="Proteomes" id="UP000199657">
    <property type="component" value="Unassembled WGS sequence"/>
</dbReference>
<dbReference type="STRING" id="406100.SAMN04488052_10120"/>
<name>A0A1H8PKX2_9GAMM</name>
<evidence type="ECO:0000256" key="5">
    <source>
        <dbReference type="ARBA" id="ARBA00022679"/>
    </source>
</evidence>
<keyword evidence="14" id="KW-0413">Isomerase</keyword>
<evidence type="ECO:0000256" key="1">
    <source>
        <dbReference type="ARBA" id="ARBA00004496"/>
    </source>
</evidence>
<dbReference type="SUPFAM" id="SSF111337">
    <property type="entry name" value="QueA-like"/>
    <property type="match status" value="1"/>
</dbReference>
<evidence type="ECO:0000313" key="14">
    <source>
        <dbReference type="EMBL" id="SEO42600.1"/>
    </source>
</evidence>
<keyword evidence="6 13" id="KW-0949">S-adenosyl-L-methionine</keyword>
<dbReference type="Gene3D" id="2.40.10.240">
    <property type="entry name" value="QueA-like"/>
    <property type="match status" value="1"/>
</dbReference>
<proteinExistence type="inferred from homology"/>
<dbReference type="NCBIfam" id="TIGR00113">
    <property type="entry name" value="queA"/>
    <property type="match status" value="1"/>
</dbReference>
<evidence type="ECO:0000256" key="10">
    <source>
        <dbReference type="ARBA" id="ARBA00066503"/>
    </source>
</evidence>
<evidence type="ECO:0000256" key="7">
    <source>
        <dbReference type="ARBA" id="ARBA00022785"/>
    </source>
</evidence>
<dbReference type="GO" id="GO:0051075">
    <property type="term" value="F:S-adenosylmethionine:tRNA ribosyltransferase-isomerase activity"/>
    <property type="evidence" value="ECO:0007669"/>
    <property type="project" value="UniProtKB-EC"/>
</dbReference>
<evidence type="ECO:0000256" key="4">
    <source>
        <dbReference type="ARBA" id="ARBA00022490"/>
    </source>
</evidence>
<evidence type="ECO:0000256" key="13">
    <source>
        <dbReference type="HAMAP-Rule" id="MF_00113"/>
    </source>
</evidence>
<dbReference type="NCBIfam" id="NF001140">
    <property type="entry name" value="PRK00147.1"/>
    <property type="match status" value="1"/>
</dbReference>
<keyword evidence="5 13" id="KW-0808">Transferase</keyword>
<dbReference type="InterPro" id="IPR036100">
    <property type="entry name" value="QueA_sf"/>
</dbReference>
<keyword evidence="15" id="KW-1185">Reference proteome</keyword>
<gene>
    <name evidence="13" type="primary">queA</name>
    <name evidence="14" type="ORF">SAMN04488052_10120</name>
</gene>
<dbReference type="AlphaFoldDB" id="A0A1H8PKX2"/>
<protein>
    <recommendedName>
        <fullName evidence="11 13">S-adenosylmethionine:tRNA ribosyltransferase-isomerase</fullName>
        <ecNumber evidence="10 13">2.4.99.17</ecNumber>
    </recommendedName>
    <alternativeName>
        <fullName evidence="12 13">Queuosine biosynthesis protein QueA</fullName>
    </alternativeName>
</protein>
<dbReference type="InterPro" id="IPR042118">
    <property type="entry name" value="QueA_dom1"/>
</dbReference>
<comment type="similarity">
    <text evidence="9 13">Belongs to the QueA family.</text>
</comment>